<evidence type="ECO:0000313" key="3">
    <source>
        <dbReference type="EMBL" id="MBA2176686.1"/>
    </source>
</evidence>
<dbReference type="RefSeq" id="WP_181473741.1">
    <property type="nucleotide sequence ID" value="NZ_JACEFG010000004.1"/>
</dbReference>
<evidence type="ECO:0000256" key="1">
    <source>
        <dbReference type="SAM" id="MobiDB-lite"/>
    </source>
</evidence>
<evidence type="ECO:0000313" key="4">
    <source>
        <dbReference type="Proteomes" id="UP000571017"/>
    </source>
</evidence>
<organism evidence="3 4">
    <name type="scientific">Halobacillus locisalis</name>
    <dbReference type="NCBI Taxonomy" id="220753"/>
    <lineage>
        <taxon>Bacteria</taxon>
        <taxon>Bacillati</taxon>
        <taxon>Bacillota</taxon>
        <taxon>Bacilli</taxon>
        <taxon>Bacillales</taxon>
        <taxon>Bacillaceae</taxon>
        <taxon>Halobacillus</taxon>
    </lineage>
</organism>
<keyword evidence="2" id="KW-0472">Membrane</keyword>
<dbReference type="AlphaFoldDB" id="A0A838CYY7"/>
<sequence>MAYFMLGLIVIVIIVQMFKYFGKTSHSGSEDRAYTPHDDLYSGKSRDYDARPIPQSTKKADVEQGSTRHVSRDEFDHAIDFYIADEDKEKDENKA</sequence>
<dbReference type="EMBL" id="JACEFG010000004">
    <property type="protein sequence ID" value="MBA2176686.1"/>
    <property type="molecule type" value="Genomic_DNA"/>
</dbReference>
<name>A0A838CYY7_9BACI</name>
<reference evidence="3 4" key="1">
    <citation type="journal article" date="2004" name="Extremophiles">
        <title>Halobacillus locisalis sp. nov., a halophilic bacterium isolated from a marine solar saltern of the Yellow Sea in Korea.</title>
        <authorList>
            <person name="Yoon J.H."/>
            <person name="Kang K.H."/>
            <person name="Oh T.K."/>
            <person name="Park Y.H."/>
        </authorList>
    </citation>
    <scope>NUCLEOTIDE SEQUENCE [LARGE SCALE GENOMIC DNA]</scope>
    <source>
        <strain evidence="3 4">KCTC 3788</strain>
    </source>
</reference>
<feature type="transmembrane region" description="Helical" evidence="2">
    <location>
        <begin position="6"/>
        <end position="22"/>
    </location>
</feature>
<feature type="compositionally biased region" description="Basic and acidic residues" evidence="1">
    <location>
        <begin position="28"/>
        <end position="50"/>
    </location>
</feature>
<keyword evidence="4" id="KW-1185">Reference proteome</keyword>
<feature type="region of interest" description="Disordered" evidence="1">
    <location>
        <begin position="24"/>
        <end position="69"/>
    </location>
</feature>
<evidence type="ECO:0000256" key="2">
    <source>
        <dbReference type="SAM" id="Phobius"/>
    </source>
</evidence>
<comment type="caution">
    <text evidence="3">The sequence shown here is derived from an EMBL/GenBank/DDBJ whole genome shotgun (WGS) entry which is preliminary data.</text>
</comment>
<keyword evidence="2" id="KW-0812">Transmembrane</keyword>
<accession>A0A838CYY7</accession>
<gene>
    <name evidence="3" type="ORF">H0266_17495</name>
</gene>
<keyword evidence="2" id="KW-1133">Transmembrane helix</keyword>
<dbReference type="Proteomes" id="UP000571017">
    <property type="component" value="Unassembled WGS sequence"/>
</dbReference>
<protein>
    <submittedName>
        <fullName evidence="3">Uncharacterized protein</fullName>
    </submittedName>
</protein>
<proteinExistence type="predicted"/>